<feature type="signal peptide" evidence="8">
    <location>
        <begin position="1"/>
        <end position="22"/>
    </location>
</feature>
<evidence type="ECO:0000259" key="9">
    <source>
        <dbReference type="PROSITE" id="PS52029"/>
    </source>
</evidence>
<evidence type="ECO:0000313" key="10">
    <source>
        <dbReference type="EMBL" id="MBB3924810.1"/>
    </source>
</evidence>
<protein>
    <submittedName>
        <fullName evidence="10">Lipoprotein-anchoring transpeptidase ErfK/SrfK</fullName>
    </submittedName>
</protein>
<keyword evidence="11" id="KW-1185">Reference proteome</keyword>
<keyword evidence="5 7" id="KW-0573">Peptidoglycan synthesis</keyword>
<keyword evidence="10" id="KW-0449">Lipoprotein</keyword>
<dbReference type="RefSeq" id="WP_246343296.1">
    <property type="nucleotide sequence ID" value="NZ_BSPS01000043.1"/>
</dbReference>
<dbReference type="Pfam" id="PF03734">
    <property type="entry name" value="YkuD"/>
    <property type="match status" value="1"/>
</dbReference>
<accession>A0A7W6FNJ2</accession>
<evidence type="ECO:0000256" key="2">
    <source>
        <dbReference type="ARBA" id="ARBA00005992"/>
    </source>
</evidence>
<evidence type="ECO:0000256" key="7">
    <source>
        <dbReference type="PROSITE-ProRule" id="PRU01373"/>
    </source>
</evidence>
<dbReference type="InterPro" id="IPR050979">
    <property type="entry name" value="LD-transpeptidase"/>
</dbReference>
<sequence length="359" mass="38974">MKIRACFPAATLCLLVACQQPADTTPPQNPPEKPSPNAQFEALRFADAKEGGGDYRPPDMMQVEVILDRLGFSSGVIDGKATPLDELALRGFQTAHKLQPTGKLDDATKAALLRWKDVAPVRLVTIPAEFAKGPFVPDLPHQNAAQAKYDHLGYRDLMEALAERFHTTPETLKVLNGPELKPGPGAVIRVPNVADADPTKLGTDERGWNRTLMMLGVSPDQPTAARVVVDKSDGALRAYAEDGALLAQFPATMGSRHDPLPIGKWTIQGVSRNPDFHYNPKLFWDVSDAAKDHLLKPGPNNPVGVAWLDLSKEHYGIHGTPEPAMIGKSESHGCVRLTNWDAARLAQMVKAGTPAIFQE</sequence>
<name>A0A7W6FNJ2_9SPHN</name>
<evidence type="ECO:0000313" key="11">
    <source>
        <dbReference type="Proteomes" id="UP000571950"/>
    </source>
</evidence>
<feature type="active site" description="Nucleophile" evidence="7">
    <location>
        <position position="334"/>
    </location>
</feature>
<dbReference type="SUPFAM" id="SSF47090">
    <property type="entry name" value="PGBD-like"/>
    <property type="match status" value="1"/>
</dbReference>
<proteinExistence type="inferred from homology"/>
<evidence type="ECO:0000256" key="1">
    <source>
        <dbReference type="ARBA" id="ARBA00004752"/>
    </source>
</evidence>
<dbReference type="UniPathway" id="UPA00219"/>
<dbReference type="SUPFAM" id="SSF141523">
    <property type="entry name" value="L,D-transpeptidase catalytic domain-like"/>
    <property type="match status" value="1"/>
</dbReference>
<feature type="chain" id="PRO_5031540772" evidence="8">
    <location>
        <begin position="23"/>
        <end position="359"/>
    </location>
</feature>
<reference evidence="10 11" key="1">
    <citation type="submission" date="2020-08" db="EMBL/GenBank/DDBJ databases">
        <title>Genomic Encyclopedia of Type Strains, Phase IV (KMG-IV): sequencing the most valuable type-strain genomes for metagenomic binning, comparative biology and taxonomic classification.</title>
        <authorList>
            <person name="Goeker M."/>
        </authorList>
    </citation>
    <scope>NUCLEOTIDE SEQUENCE [LARGE SCALE GENOMIC DNA]</scope>
    <source>
        <strain evidence="10 11">DSM 26189</strain>
    </source>
</reference>
<dbReference type="PANTHER" id="PTHR30582">
    <property type="entry name" value="L,D-TRANSPEPTIDASE"/>
    <property type="match status" value="1"/>
</dbReference>
<evidence type="ECO:0000256" key="8">
    <source>
        <dbReference type="SAM" id="SignalP"/>
    </source>
</evidence>
<dbReference type="GO" id="GO:0018104">
    <property type="term" value="P:peptidoglycan-protein cross-linking"/>
    <property type="evidence" value="ECO:0007669"/>
    <property type="project" value="TreeGrafter"/>
</dbReference>
<evidence type="ECO:0000256" key="6">
    <source>
        <dbReference type="ARBA" id="ARBA00023316"/>
    </source>
</evidence>
<comment type="caution">
    <text evidence="10">The sequence shown here is derived from an EMBL/GenBank/DDBJ whole genome shotgun (WGS) entry which is preliminary data.</text>
</comment>
<dbReference type="GO" id="GO:0005576">
    <property type="term" value="C:extracellular region"/>
    <property type="evidence" value="ECO:0007669"/>
    <property type="project" value="TreeGrafter"/>
</dbReference>
<dbReference type="GO" id="GO:0071555">
    <property type="term" value="P:cell wall organization"/>
    <property type="evidence" value="ECO:0007669"/>
    <property type="project" value="UniProtKB-UniRule"/>
</dbReference>
<dbReference type="InterPro" id="IPR036365">
    <property type="entry name" value="PGBD-like_sf"/>
</dbReference>
<feature type="active site" description="Proton donor/acceptor" evidence="7">
    <location>
        <position position="318"/>
    </location>
</feature>
<gene>
    <name evidence="10" type="ORF">GGR43_000511</name>
</gene>
<dbReference type="Gene3D" id="2.40.440.10">
    <property type="entry name" value="L,D-transpeptidase catalytic domain-like"/>
    <property type="match status" value="1"/>
</dbReference>
<dbReference type="Proteomes" id="UP000571950">
    <property type="component" value="Unassembled WGS sequence"/>
</dbReference>
<dbReference type="GO" id="GO:0008360">
    <property type="term" value="P:regulation of cell shape"/>
    <property type="evidence" value="ECO:0007669"/>
    <property type="project" value="UniProtKB-UniRule"/>
</dbReference>
<organism evidence="10 11">
    <name type="scientific">Sphingobium jiangsuense</name>
    <dbReference type="NCBI Taxonomy" id="870476"/>
    <lineage>
        <taxon>Bacteria</taxon>
        <taxon>Pseudomonadati</taxon>
        <taxon>Pseudomonadota</taxon>
        <taxon>Alphaproteobacteria</taxon>
        <taxon>Sphingomonadales</taxon>
        <taxon>Sphingomonadaceae</taxon>
        <taxon>Sphingobium</taxon>
    </lineage>
</organism>
<keyword evidence="3" id="KW-0808">Transferase</keyword>
<dbReference type="InterPro" id="IPR038063">
    <property type="entry name" value="Transpep_catalytic_dom"/>
</dbReference>
<dbReference type="EMBL" id="JACIDT010000002">
    <property type="protein sequence ID" value="MBB3924810.1"/>
    <property type="molecule type" value="Genomic_DNA"/>
</dbReference>
<dbReference type="GO" id="GO:0016740">
    <property type="term" value="F:transferase activity"/>
    <property type="evidence" value="ECO:0007669"/>
    <property type="project" value="UniProtKB-KW"/>
</dbReference>
<dbReference type="PROSITE" id="PS51257">
    <property type="entry name" value="PROKAR_LIPOPROTEIN"/>
    <property type="match status" value="1"/>
</dbReference>
<dbReference type="PANTHER" id="PTHR30582:SF30">
    <property type="entry name" value="BLR4375 PROTEIN"/>
    <property type="match status" value="1"/>
</dbReference>
<dbReference type="CDD" id="cd16913">
    <property type="entry name" value="YkuD_like"/>
    <property type="match status" value="1"/>
</dbReference>
<keyword evidence="6 7" id="KW-0961">Cell wall biogenesis/degradation</keyword>
<evidence type="ECO:0000256" key="4">
    <source>
        <dbReference type="ARBA" id="ARBA00022960"/>
    </source>
</evidence>
<keyword evidence="8" id="KW-0732">Signal</keyword>
<dbReference type="InterPro" id="IPR036366">
    <property type="entry name" value="PGBDSf"/>
</dbReference>
<comment type="similarity">
    <text evidence="2">Belongs to the YkuD family.</text>
</comment>
<dbReference type="Gene3D" id="1.10.101.10">
    <property type="entry name" value="PGBD-like superfamily/PGBD"/>
    <property type="match status" value="1"/>
</dbReference>
<dbReference type="GO" id="GO:0071972">
    <property type="term" value="F:peptidoglycan L,D-transpeptidase activity"/>
    <property type="evidence" value="ECO:0007669"/>
    <property type="project" value="TreeGrafter"/>
</dbReference>
<feature type="domain" description="L,D-TPase catalytic" evidence="9">
    <location>
        <begin position="225"/>
        <end position="358"/>
    </location>
</feature>
<dbReference type="AlphaFoldDB" id="A0A7W6FNJ2"/>
<evidence type="ECO:0000256" key="5">
    <source>
        <dbReference type="ARBA" id="ARBA00022984"/>
    </source>
</evidence>
<dbReference type="PROSITE" id="PS52029">
    <property type="entry name" value="LD_TPASE"/>
    <property type="match status" value="1"/>
</dbReference>
<keyword evidence="4 7" id="KW-0133">Cell shape</keyword>
<dbReference type="InterPro" id="IPR002477">
    <property type="entry name" value="Peptidoglycan-bd-like"/>
</dbReference>
<dbReference type="InterPro" id="IPR005490">
    <property type="entry name" value="LD_TPept_cat_dom"/>
</dbReference>
<comment type="pathway">
    <text evidence="1 7">Cell wall biogenesis; peptidoglycan biosynthesis.</text>
</comment>
<dbReference type="Pfam" id="PF01471">
    <property type="entry name" value="PG_binding_1"/>
    <property type="match status" value="1"/>
</dbReference>
<evidence type="ECO:0000256" key="3">
    <source>
        <dbReference type="ARBA" id="ARBA00022679"/>
    </source>
</evidence>